<sequence>MTLATLKDVYIDQLQDVYSANRQSQKATEKLINAATDADLKAALQRSLEGTNNGIEIVADLVKGHDAEPTGEFCKGMEGIVKEVNAHVLEADFSDNDVRDAMIITQYQRMAHYAIAGYGCVVAFARRLGLSEEASKLQKCLDETYSGDRTFSDIAENGINRKAAA</sequence>
<dbReference type="InterPro" id="IPR012347">
    <property type="entry name" value="Ferritin-like"/>
</dbReference>
<dbReference type="EMBL" id="CP002156">
    <property type="protein sequence ID" value="ADM10078.1"/>
    <property type="molecule type" value="Genomic_DNA"/>
</dbReference>
<dbReference type="Gene3D" id="1.20.1260.10">
    <property type="match status" value="1"/>
</dbReference>
<accession>E0TEY5</accession>
<dbReference type="CDD" id="cd07909">
    <property type="entry name" value="YciF"/>
    <property type="match status" value="1"/>
</dbReference>
<dbReference type="Proteomes" id="UP000001302">
    <property type="component" value="Chromosome"/>
</dbReference>
<dbReference type="SUPFAM" id="SSF47240">
    <property type="entry name" value="Ferritin-like"/>
    <property type="match status" value="1"/>
</dbReference>
<dbReference type="RefSeq" id="WP_013301052.1">
    <property type="nucleotide sequence ID" value="NC_014414.1"/>
</dbReference>
<dbReference type="InterPro" id="IPR047114">
    <property type="entry name" value="YciF"/>
</dbReference>
<reference evidence="1 2" key="2">
    <citation type="journal article" date="2011" name="J. Bacteriol.">
        <title>Complete genome sequence of strain HTCC2503T of Parvularcula bermudensis, the type species of the order "Parvularculales" in the class Alphaproteobacteria.</title>
        <authorList>
            <person name="Oh H.M."/>
            <person name="Kang I."/>
            <person name="Vergin K.L."/>
            <person name="Kang D."/>
            <person name="Rhee K.H."/>
            <person name="Giovannoni S.J."/>
            <person name="Cho J.C."/>
        </authorList>
    </citation>
    <scope>NUCLEOTIDE SEQUENCE [LARGE SCALE GENOMIC DNA]</scope>
    <source>
        <strain evidence="2">ATCC BAA-594 / HTCC2503 / KCTC 12087</strain>
    </source>
</reference>
<dbReference type="STRING" id="314260.PB2503_10129"/>
<reference evidence="2" key="1">
    <citation type="submission" date="2010-08" db="EMBL/GenBank/DDBJ databases">
        <title>Genome sequence of Parvularcula bermudensis HTCC2503.</title>
        <authorList>
            <person name="Kang D.-M."/>
            <person name="Oh H.-M."/>
            <person name="Cho J.-C."/>
        </authorList>
    </citation>
    <scope>NUCLEOTIDE SEQUENCE [LARGE SCALE GENOMIC DNA]</scope>
    <source>
        <strain evidence="2">ATCC BAA-594 / HTCC2503 / KCTC 12087</strain>
    </source>
</reference>
<name>E0TEY5_PARBH</name>
<organism evidence="1 2">
    <name type="scientific">Parvularcula bermudensis (strain ATCC BAA-594 / HTCC2503 / KCTC 12087)</name>
    <dbReference type="NCBI Taxonomy" id="314260"/>
    <lineage>
        <taxon>Bacteria</taxon>
        <taxon>Pseudomonadati</taxon>
        <taxon>Pseudomonadota</taxon>
        <taxon>Alphaproteobacteria</taxon>
        <taxon>Parvularculales</taxon>
        <taxon>Parvularculaceae</taxon>
        <taxon>Parvularcula</taxon>
    </lineage>
</organism>
<dbReference type="KEGG" id="pbr:PB2503_10129"/>
<dbReference type="HOGENOM" id="CLU_102561_0_1_5"/>
<evidence type="ECO:0000313" key="1">
    <source>
        <dbReference type="EMBL" id="ADM10078.1"/>
    </source>
</evidence>
<evidence type="ECO:0000313" key="2">
    <source>
        <dbReference type="Proteomes" id="UP000001302"/>
    </source>
</evidence>
<keyword evidence="2" id="KW-1185">Reference proteome</keyword>
<protein>
    <submittedName>
        <fullName evidence="1">YcfI, putative structural proteins</fullName>
    </submittedName>
</protein>
<dbReference type="PANTHER" id="PTHR30565:SF9">
    <property type="entry name" value="PROTEIN YCIF"/>
    <property type="match status" value="1"/>
</dbReference>
<dbReference type="PANTHER" id="PTHR30565">
    <property type="entry name" value="PROTEIN YCIF"/>
    <property type="match status" value="1"/>
</dbReference>
<dbReference type="eggNOG" id="COG3685">
    <property type="taxonomic scope" value="Bacteria"/>
</dbReference>
<dbReference type="InterPro" id="IPR010287">
    <property type="entry name" value="DUF892_YciF-like"/>
</dbReference>
<dbReference type="OrthoDB" id="9795056at2"/>
<gene>
    <name evidence="1" type="ordered locus">PB2503_10129</name>
</gene>
<dbReference type="AlphaFoldDB" id="E0TEY5"/>
<dbReference type="InterPro" id="IPR009078">
    <property type="entry name" value="Ferritin-like_SF"/>
</dbReference>
<dbReference type="Pfam" id="PF05974">
    <property type="entry name" value="DUF892"/>
    <property type="match status" value="1"/>
</dbReference>
<proteinExistence type="predicted"/>